<dbReference type="Proteomes" id="UP000327424">
    <property type="component" value="Chromosome"/>
</dbReference>
<feature type="domain" description="VOC" evidence="1">
    <location>
        <begin position="6"/>
        <end position="120"/>
    </location>
</feature>
<dbReference type="InterPro" id="IPR037523">
    <property type="entry name" value="VOC_core"/>
</dbReference>
<dbReference type="Pfam" id="PF00903">
    <property type="entry name" value="Glyoxalase"/>
    <property type="match status" value="1"/>
</dbReference>
<dbReference type="InterPro" id="IPR029068">
    <property type="entry name" value="Glyas_Bleomycin-R_OHBP_Dase"/>
</dbReference>
<dbReference type="SUPFAM" id="SSF54593">
    <property type="entry name" value="Glyoxalase/Bleomycin resistance protein/Dihydroxybiphenyl dioxygenase"/>
    <property type="match status" value="1"/>
</dbReference>
<reference evidence="2 3" key="1">
    <citation type="submission" date="2019-09" db="EMBL/GenBank/DDBJ databases">
        <title>Hybrid Assembly of the complete Genome of the Deep-Sea Bacterium Moritella marina from long Nanopore and Illumina reads.</title>
        <authorList>
            <person name="Magin S."/>
            <person name="Georgoulis A."/>
            <person name="Papadimitriou K."/>
            <person name="Iliakis G."/>
            <person name="Vorgias C.E."/>
        </authorList>
    </citation>
    <scope>NUCLEOTIDE SEQUENCE [LARGE SCALE GENOMIC DNA]</scope>
    <source>
        <strain evidence="2 3">MP-1</strain>
    </source>
</reference>
<evidence type="ECO:0000313" key="3">
    <source>
        <dbReference type="Proteomes" id="UP000327424"/>
    </source>
</evidence>
<accession>A0A5J6WKZ6</accession>
<dbReference type="InterPro" id="IPR004360">
    <property type="entry name" value="Glyas_Fos-R_dOase_dom"/>
</dbReference>
<gene>
    <name evidence="2" type="ORF">FR932_08845</name>
</gene>
<dbReference type="Gene3D" id="3.10.180.10">
    <property type="entry name" value="2,3-Dihydroxybiphenyl 1,2-Dioxygenase, domain 1"/>
    <property type="match status" value="1"/>
</dbReference>
<keyword evidence="3" id="KW-1185">Reference proteome</keyword>
<dbReference type="PROSITE" id="PS51819">
    <property type="entry name" value="VOC"/>
    <property type="match status" value="1"/>
</dbReference>
<proteinExistence type="predicted"/>
<dbReference type="AlphaFoldDB" id="A0A5J6WKZ6"/>
<dbReference type="CDD" id="cd08356">
    <property type="entry name" value="VOC_CChe_VCA0619_like"/>
    <property type="match status" value="1"/>
</dbReference>
<evidence type="ECO:0000313" key="2">
    <source>
        <dbReference type="EMBL" id="QFI37948.1"/>
    </source>
</evidence>
<protein>
    <submittedName>
        <fullName evidence="2">Glyoxalase</fullName>
    </submittedName>
</protein>
<sequence>MSNLNTIEIKAFVPSKNFEVSKEFYEDIGFTKASDSDGIAYFYHGNCSFLLQDFYEKEQAENFMMHLLVEDISSWQESVKNSGVEEKYGVKVSDVTEQPWGMLDFVLHDPSGVLWRFGQNV</sequence>
<dbReference type="OrthoDB" id="674527at2"/>
<organism evidence="2 3">
    <name type="scientific">Moritella marina ATCC 15381</name>
    <dbReference type="NCBI Taxonomy" id="1202962"/>
    <lineage>
        <taxon>Bacteria</taxon>
        <taxon>Pseudomonadati</taxon>
        <taxon>Pseudomonadota</taxon>
        <taxon>Gammaproteobacteria</taxon>
        <taxon>Alteromonadales</taxon>
        <taxon>Moritellaceae</taxon>
        <taxon>Moritella</taxon>
    </lineage>
</organism>
<name>A0A5J6WKZ6_MORMI</name>
<dbReference type="RefSeq" id="WP_019443288.1">
    <property type="nucleotide sequence ID" value="NZ_ALOE01000071.1"/>
</dbReference>
<evidence type="ECO:0000259" key="1">
    <source>
        <dbReference type="PROSITE" id="PS51819"/>
    </source>
</evidence>
<dbReference type="EMBL" id="CP044399">
    <property type="protein sequence ID" value="QFI37948.1"/>
    <property type="molecule type" value="Genomic_DNA"/>
</dbReference>
<dbReference type="KEGG" id="mmaa:FR932_08845"/>